<dbReference type="EMBL" id="VIFX01000001">
    <property type="protein sequence ID" value="TQR88598.1"/>
    <property type="molecule type" value="Genomic_DNA"/>
</dbReference>
<name>A0A544W8M5_9MYCO</name>
<evidence type="ECO:0000256" key="1">
    <source>
        <dbReference type="ARBA" id="ARBA00022630"/>
    </source>
</evidence>
<comment type="caution">
    <text evidence="5">The sequence shown here is derived from an EMBL/GenBank/DDBJ whole genome shotgun (WGS) entry which is preliminary data.</text>
</comment>
<keyword evidence="6" id="KW-1185">Reference proteome</keyword>
<dbReference type="Gene3D" id="1.10.540.10">
    <property type="entry name" value="Acyl-CoA dehydrogenase/oxidase, N-terminal domain"/>
    <property type="match status" value="1"/>
</dbReference>
<dbReference type="Gene3D" id="2.40.110.10">
    <property type="entry name" value="Butyryl-CoA Dehydrogenase, subunit A, domain 2"/>
    <property type="match status" value="1"/>
</dbReference>
<sequence>MTTADATPTETADDVLDRVGALQPLIRHHAAQNERDRKVSDDVVDALKDAGAFRLAAPRRFGGLEAGLRAMLDLSAVIAEADGGTSWVTTLSNINAWSTCLFDQAAVAEIYDSGPDTILSGVVSPGGTARKVPGGYVINGEWPYASASLHADWVSGGVWEVDEDGDEIDQSMVVMPISDVQIKDTWYVAGMRASGSNTIVAEDVFVPEHRLSSMLPVATGGYLEQYPDNPFYRSAFAPMLVLVLVGPQLGFGRAALEMALAKASTKALAYTNIEQQSDSVAFQLLVADAAAKIDTAHLHAYRAAEDVERYAQQGVFPDFLARARVRADSAVALTSINSAVNTLLNACGAGSFAEVNPMQRIWRDSNVGQRHAVMLPQVSMETYGKALLGRVDHITAIL</sequence>
<dbReference type="Gene3D" id="1.20.140.10">
    <property type="entry name" value="Butyryl-CoA Dehydrogenase, subunit A, domain 3"/>
    <property type="match status" value="1"/>
</dbReference>
<dbReference type="GO" id="GO:0050660">
    <property type="term" value="F:flavin adenine dinucleotide binding"/>
    <property type="evidence" value="ECO:0007669"/>
    <property type="project" value="InterPro"/>
</dbReference>
<protein>
    <submittedName>
        <fullName evidence="5">Oxidoreductase</fullName>
    </submittedName>
</protein>
<dbReference type="SUPFAM" id="SSF56645">
    <property type="entry name" value="Acyl-CoA dehydrogenase NM domain-like"/>
    <property type="match status" value="1"/>
</dbReference>
<dbReference type="InterPro" id="IPR009100">
    <property type="entry name" value="AcylCoA_DH/oxidase_NM_dom_sf"/>
</dbReference>
<keyword evidence="3" id="KW-0560">Oxidoreductase</keyword>
<evidence type="ECO:0000313" key="5">
    <source>
        <dbReference type="EMBL" id="TQR88598.1"/>
    </source>
</evidence>
<dbReference type="InterPro" id="IPR037069">
    <property type="entry name" value="AcylCoA_DH/ox_N_sf"/>
</dbReference>
<gene>
    <name evidence="5" type="ORF">D8S82_00905</name>
</gene>
<dbReference type="InterPro" id="IPR046373">
    <property type="entry name" value="Acyl-CoA_Oxase/DH_mid-dom_sf"/>
</dbReference>
<dbReference type="InterPro" id="IPR050741">
    <property type="entry name" value="Acyl-CoA_dehydrogenase"/>
</dbReference>
<evidence type="ECO:0000313" key="6">
    <source>
        <dbReference type="Proteomes" id="UP000315759"/>
    </source>
</evidence>
<dbReference type="GO" id="GO:0033539">
    <property type="term" value="P:fatty acid beta-oxidation using acyl-CoA dehydrogenase"/>
    <property type="evidence" value="ECO:0007669"/>
    <property type="project" value="TreeGrafter"/>
</dbReference>
<dbReference type="SUPFAM" id="SSF47203">
    <property type="entry name" value="Acyl-CoA dehydrogenase C-terminal domain-like"/>
    <property type="match status" value="1"/>
</dbReference>
<organism evidence="5 6">
    <name type="scientific">Mycolicibacterium hodleri</name>
    <dbReference type="NCBI Taxonomy" id="49897"/>
    <lineage>
        <taxon>Bacteria</taxon>
        <taxon>Bacillati</taxon>
        <taxon>Actinomycetota</taxon>
        <taxon>Actinomycetes</taxon>
        <taxon>Mycobacteriales</taxon>
        <taxon>Mycobacteriaceae</taxon>
        <taxon>Mycolicibacterium</taxon>
    </lineage>
</organism>
<evidence type="ECO:0000256" key="2">
    <source>
        <dbReference type="ARBA" id="ARBA00022827"/>
    </source>
</evidence>
<dbReference type="GO" id="GO:0016712">
    <property type="term" value="F:oxidoreductase activity, acting on paired donors, with incorporation or reduction of molecular oxygen, reduced flavin or flavoprotein as one donor, and incorporation of one atom of oxygen"/>
    <property type="evidence" value="ECO:0007669"/>
    <property type="project" value="TreeGrafter"/>
</dbReference>
<dbReference type="PANTHER" id="PTHR48083:SF19">
    <property type="entry name" value="FLAVIN-DEPENDENT MONOOXYGENASE, OXYGENASE SUBUNIT HSAA"/>
    <property type="match status" value="1"/>
</dbReference>
<accession>A0A544W8M5</accession>
<reference evidence="5 6" key="1">
    <citation type="submission" date="2018-10" db="EMBL/GenBank/DDBJ databases">
        <title>Draft genome of Mycobacterium hodleri strain B.</title>
        <authorList>
            <person name="Amande T.J."/>
            <person name="Mcgenity T.J."/>
        </authorList>
    </citation>
    <scope>NUCLEOTIDE SEQUENCE [LARGE SCALE GENOMIC DNA]</scope>
    <source>
        <strain evidence="5 6">B</strain>
    </source>
</reference>
<dbReference type="AlphaFoldDB" id="A0A544W8M5"/>
<evidence type="ECO:0000259" key="4">
    <source>
        <dbReference type="Pfam" id="PF08028"/>
    </source>
</evidence>
<dbReference type="InterPro" id="IPR013107">
    <property type="entry name" value="Acyl-CoA_DH_C"/>
</dbReference>
<dbReference type="GO" id="GO:0005737">
    <property type="term" value="C:cytoplasm"/>
    <property type="evidence" value="ECO:0007669"/>
    <property type="project" value="TreeGrafter"/>
</dbReference>
<dbReference type="PIRSF" id="PIRSF016578">
    <property type="entry name" value="HsaA"/>
    <property type="match status" value="1"/>
</dbReference>
<dbReference type="PANTHER" id="PTHR48083">
    <property type="entry name" value="MEDIUM-CHAIN SPECIFIC ACYL-COA DEHYDROGENASE, MITOCHONDRIAL-RELATED"/>
    <property type="match status" value="1"/>
</dbReference>
<dbReference type="RefSeq" id="WP_142549950.1">
    <property type="nucleotide sequence ID" value="NZ_VIFX01000001.1"/>
</dbReference>
<dbReference type="Pfam" id="PF08028">
    <property type="entry name" value="Acyl-CoA_dh_2"/>
    <property type="match status" value="1"/>
</dbReference>
<dbReference type="GO" id="GO:0003995">
    <property type="term" value="F:acyl-CoA dehydrogenase activity"/>
    <property type="evidence" value="ECO:0007669"/>
    <property type="project" value="TreeGrafter"/>
</dbReference>
<feature type="domain" description="Acyl-CoA dehydrogenase C-terminal" evidence="4">
    <location>
        <begin position="243"/>
        <end position="374"/>
    </location>
</feature>
<dbReference type="Proteomes" id="UP000315759">
    <property type="component" value="Unassembled WGS sequence"/>
</dbReference>
<evidence type="ECO:0000256" key="3">
    <source>
        <dbReference type="ARBA" id="ARBA00023002"/>
    </source>
</evidence>
<dbReference type="InterPro" id="IPR036250">
    <property type="entry name" value="AcylCo_DH-like_C"/>
</dbReference>
<keyword evidence="1" id="KW-0285">Flavoprotein</keyword>
<keyword evidence="2" id="KW-0274">FAD</keyword>
<proteinExistence type="predicted"/>